<evidence type="ECO:0000313" key="4">
    <source>
        <dbReference type="Proteomes" id="UP001498398"/>
    </source>
</evidence>
<evidence type="ECO:0000313" key="3">
    <source>
        <dbReference type="EMBL" id="KAK7443997.1"/>
    </source>
</evidence>
<accession>A0ABR1J0X1</accession>
<keyword evidence="4" id="KW-1185">Reference proteome</keyword>
<keyword evidence="2" id="KW-0472">Membrane</keyword>
<gene>
    <name evidence="3" type="ORF">VKT23_015395</name>
</gene>
<keyword evidence="2" id="KW-0812">Transmembrane</keyword>
<proteinExistence type="predicted"/>
<name>A0ABR1J0X1_9AGAR</name>
<feature type="region of interest" description="Disordered" evidence="1">
    <location>
        <begin position="301"/>
        <end position="327"/>
    </location>
</feature>
<feature type="transmembrane region" description="Helical" evidence="2">
    <location>
        <begin position="93"/>
        <end position="113"/>
    </location>
</feature>
<evidence type="ECO:0000256" key="1">
    <source>
        <dbReference type="SAM" id="MobiDB-lite"/>
    </source>
</evidence>
<dbReference type="Proteomes" id="UP001498398">
    <property type="component" value="Unassembled WGS sequence"/>
</dbReference>
<feature type="compositionally biased region" description="Basic and acidic residues" evidence="1">
    <location>
        <begin position="318"/>
        <end position="327"/>
    </location>
</feature>
<keyword evidence="2" id="KW-1133">Transmembrane helix</keyword>
<feature type="transmembrane region" description="Helical" evidence="2">
    <location>
        <begin position="199"/>
        <end position="217"/>
    </location>
</feature>
<dbReference type="EMBL" id="JBANRG010000052">
    <property type="protein sequence ID" value="KAK7443997.1"/>
    <property type="molecule type" value="Genomic_DNA"/>
</dbReference>
<feature type="compositionally biased region" description="Polar residues" evidence="1">
    <location>
        <begin position="307"/>
        <end position="316"/>
    </location>
</feature>
<organism evidence="3 4">
    <name type="scientific">Marasmiellus scandens</name>
    <dbReference type="NCBI Taxonomy" id="2682957"/>
    <lineage>
        <taxon>Eukaryota</taxon>
        <taxon>Fungi</taxon>
        <taxon>Dikarya</taxon>
        <taxon>Basidiomycota</taxon>
        <taxon>Agaricomycotina</taxon>
        <taxon>Agaricomycetes</taxon>
        <taxon>Agaricomycetidae</taxon>
        <taxon>Agaricales</taxon>
        <taxon>Marasmiineae</taxon>
        <taxon>Omphalotaceae</taxon>
        <taxon>Marasmiellus</taxon>
    </lineage>
</organism>
<protein>
    <submittedName>
        <fullName evidence="3">Uncharacterized protein</fullName>
    </submittedName>
</protein>
<feature type="transmembrane region" description="Helical" evidence="2">
    <location>
        <begin position="61"/>
        <end position="81"/>
    </location>
</feature>
<comment type="caution">
    <text evidence="3">The sequence shown here is derived from an EMBL/GenBank/DDBJ whole genome shotgun (WGS) entry which is preliminary data.</text>
</comment>
<evidence type="ECO:0000256" key="2">
    <source>
        <dbReference type="SAM" id="Phobius"/>
    </source>
</evidence>
<feature type="transmembrane region" description="Helical" evidence="2">
    <location>
        <begin position="26"/>
        <end position="49"/>
    </location>
</feature>
<sequence>MLIWDIVSHLGEDYQILTKYSFQTPVLVYFVSRLSALGLCITGIIMGPARIDMDCHIGARFLEIFFSLIIITTTGLFALRVRAVYVGCPTVRTAFLLIWLAVVGSCFLTFFVVDSSQNAERTISSCLLVEKNLTIGVLIAIIAMVHDTAVFLAISLRIYTYSRLTDRGAVRPVVVFLLRARTTTNMPPLLRSLVQDGQLFYLISLFWEVLAAVLLVIPSIGPYYRGFMLPAHLVIVNSIASLVFRNVRLGKFREEAISYKNTTGHFTSMVTLDAEQAVSTVQFAHPVDSATTASVALSPMHTWNKDGGSNEQNTSEAEGEKKNESND</sequence>
<feature type="transmembrane region" description="Helical" evidence="2">
    <location>
        <begin position="133"/>
        <end position="154"/>
    </location>
</feature>
<reference evidence="3 4" key="1">
    <citation type="submission" date="2024-01" db="EMBL/GenBank/DDBJ databases">
        <title>A draft genome for the cacao thread blight pathogen Marasmiellus scandens.</title>
        <authorList>
            <person name="Baruah I.K."/>
            <person name="Leung J."/>
            <person name="Bukari Y."/>
            <person name="Amoako-Attah I."/>
            <person name="Meinhardt L.W."/>
            <person name="Bailey B.A."/>
            <person name="Cohen S.P."/>
        </authorList>
    </citation>
    <scope>NUCLEOTIDE SEQUENCE [LARGE SCALE GENOMIC DNA]</scope>
    <source>
        <strain evidence="3 4">GH-19</strain>
    </source>
</reference>
<feature type="transmembrane region" description="Helical" evidence="2">
    <location>
        <begin position="223"/>
        <end position="244"/>
    </location>
</feature>